<dbReference type="HOGENOM" id="CLU_2463336_0_0_7"/>
<dbReference type="Proteomes" id="UP000019140">
    <property type="component" value="Unassembled WGS sequence"/>
</dbReference>
<dbReference type="AlphaFoldDB" id="W4L727"/>
<sequence length="88" mass="9714">MAFSLNDAISHYRSITDTTHKFWGYFQAVAAGTAAFAWLRDAKSTALFVLHTIAFVVFAFLNGRLVVGSQKREHSLILTLPVVVVDSV</sequence>
<protein>
    <submittedName>
        <fullName evidence="2">Uncharacterized protein</fullName>
    </submittedName>
</protein>
<proteinExistence type="predicted"/>
<keyword evidence="1" id="KW-0812">Transmembrane</keyword>
<evidence type="ECO:0000313" key="2">
    <source>
        <dbReference type="EMBL" id="ETW93714.1"/>
    </source>
</evidence>
<reference evidence="2 3" key="1">
    <citation type="journal article" date="2014" name="Nature">
        <title>An environmental bacterial taxon with a large and distinct metabolic repertoire.</title>
        <authorList>
            <person name="Wilson M.C."/>
            <person name="Mori T."/>
            <person name="Ruckert C."/>
            <person name="Uria A.R."/>
            <person name="Helf M.J."/>
            <person name="Takada K."/>
            <person name="Gernert C."/>
            <person name="Steffens U.A."/>
            <person name="Heycke N."/>
            <person name="Schmitt S."/>
            <person name="Rinke C."/>
            <person name="Helfrich E.J."/>
            <person name="Brachmann A.O."/>
            <person name="Gurgui C."/>
            <person name="Wakimoto T."/>
            <person name="Kracht M."/>
            <person name="Crusemann M."/>
            <person name="Hentschel U."/>
            <person name="Abe I."/>
            <person name="Matsunaga S."/>
            <person name="Kalinowski J."/>
            <person name="Takeyama H."/>
            <person name="Piel J."/>
        </authorList>
    </citation>
    <scope>NUCLEOTIDE SEQUENCE [LARGE SCALE GENOMIC DNA]</scope>
    <source>
        <strain evidence="3">TSY2</strain>
    </source>
</reference>
<dbReference type="EMBL" id="AZHX01002596">
    <property type="protein sequence ID" value="ETW93714.1"/>
    <property type="molecule type" value="Genomic_DNA"/>
</dbReference>
<keyword evidence="1" id="KW-0472">Membrane</keyword>
<evidence type="ECO:0000256" key="1">
    <source>
        <dbReference type="SAM" id="Phobius"/>
    </source>
</evidence>
<keyword evidence="1" id="KW-1133">Transmembrane helix</keyword>
<comment type="caution">
    <text evidence="2">The sequence shown here is derived from an EMBL/GenBank/DDBJ whole genome shotgun (WGS) entry which is preliminary data.</text>
</comment>
<evidence type="ECO:0000313" key="3">
    <source>
        <dbReference type="Proteomes" id="UP000019140"/>
    </source>
</evidence>
<accession>W4L727</accession>
<feature type="transmembrane region" description="Helical" evidence="1">
    <location>
        <begin position="45"/>
        <end position="67"/>
    </location>
</feature>
<feature type="transmembrane region" description="Helical" evidence="1">
    <location>
        <begin position="22"/>
        <end position="39"/>
    </location>
</feature>
<organism evidence="2 3">
    <name type="scientific">Candidatus Entotheonella gemina</name>
    <dbReference type="NCBI Taxonomy" id="1429439"/>
    <lineage>
        <taxon>Bacteria</taxon>
        <taxon>Pseudomonadati</taxon>
        <taxon>Nitrospinota/Tectimicrobiota group</taxon>
        <taxon>Candidatus Tectimicrobiota</taxon>
        <taxon>Candidatus Entotheonellia</taxon>
        <taxon>Candidatus Entotheonellales</taxon>
        <taxon>Candidatus Entotheonellaceae</taxon>
        <taxon>Candidatus Entotheonella</taxon>
    </lineage>
</organism>
<keyword evidence="3" id="KW-1185">Reference proteome</keyword>
<name>W4L727_9BACT</name>
<gene>
    <name evidence="2" type="ORF">ETSY2_50930</name>
</gene>